<protein>
    <submittedName>
        <fullName evidence="1">Uncharacterized protein</fullName>
    </submittedName>
</protein>
<name>A0A3Q7IAD3_SOLLC</name>
<evidence type="ECO:0000313" key="2">
    <source>
        <dbReference type="Proteomes" id="UP000004994"/>
    </source>
</evidence>
<keyword evidence="2" id="KW-1185">Reference proteome</keyword>
<dbReference type="EnsemblPlants" id="Solyc07g056620.1.1">
    <property type="protein sequence ID" value="Solyc07g056620.1.1.1"/>
    <property type="gene ID" value="Solyc07g056620.1"/>
</dbReference>
<proteinExistence type="predicted"/>
<dbReference type="InParanoid" id="A0A3Q7IAD3"/>
<evidence type="ECO:0000313" key="1">
    <source>
        <dbReference type="EnsemblPlants" id="Solyc07g056620.1.1.1"/>
    </source>
</evidence>
<organism evidence="1">
    <name type="scientific">Solanum lycopersicum</name>
    <name type="common">Tomato</name>
    <name type="synonym">Lycopersicon esculentum</name>
    <dbReference type="NCBI Taxonomy" id="4081"/>
    <lineage>
        <taxon>Eukaryota</taxon>
        <taxon>Viridiplantae</taxon>
        <taxon>Streptophyta</taxon>
        <taxon>Embryophyta</taxon>
        <taxon>Tracheophyta</taxon>
        <taxon>Spermatophyta</taxon>
        <taxon>Magnoliopsida</taxon>
        <taxon>eudicotyledons</taxon>
        <taxon>Gunneridae</taxon>
        <taxon>Pentapetalae</taxon>
        <taxon>asterids</taxon>
        <taxon>lamiids</taxon>
        <taxon>Solanales</taxon>
        <taxon>Solanaceae</taxon>
        <taxon>Solanoideae</taxon>
        <taxon>Solaneae</taxon>
        <taxon>Solanum</taxon>
        <taxon>Solanum subgen. Lycopersicon</taxon>
    </lineage>
</organism>
<dbReference type="Proteomes" id="UP000004994">
    <property type="component" value="Chromosome 7"/>
</dbReference>
<dbReference type="PaxDb" id="4081-Solyc07g056620.1.1"/>
<reference evidence="1" key="2">
    <citation type="submission" date="2019-01" db="UniProtKB">
        <authorList>
            <consortium name="EnsemblPlants"/>
        </authorList>
    </citation>
    <scope>IDENTIFICATION</scope>
    <source>
        <strain evidence="1">cv. Heinz 1706</strain>
    </source>
</reference>
<dbReference type="Gramene" id="Solyc07g056620.1.1">
    <property type="protein sequence ID" value="Solyc07g056620.1.1.1"/>
    <property type="gene ID" value="Solyc07g056620.1"/>
</dbReference>
<sequence length="55" mass="6677">MFRVIDSMSVDRENQISGLLYEYHLLYQFSHPYIFFLLFFSHYGGRTQIGHIWDS</sequence>
<reference evidence="1" key="1">
    <citation type="journal article" date="2012" name="Nature">
        <title>The tomato genome sequence provides insights into fleshy fruit evolution.</title>
        <authorList>
            <consortium name="Tomato Genome Consortium"/>
        </authorList>
    </citation>
    <scope>NUCLEOTIDE SEQUENCE [LARGE SCALE GENOMIC DNA]</scope>
    <source>
        <strain evidence="1">cv. Heinz 1706</strain>
    </source>
</reference>
<dbReference type="AlphaFoldDB" id="A0A3Q7IAD3"/>
<accession>A0A3Q7IAD3</accession>